<dbReference type="EMBL" id="RRCN01000002">
    <property type="protein sequence ID" value="RRJ54849.1"/>
    <property type="molecule type" value="Genomic_DNA"/>
</dbReference>
<keyword evidence="2" id="KW-0805">Transcription regulation</keyword>
<dbReference type="NCBIfam" id="TIGR02937">
    <property type="entry name" value="sigma70-ECF"/>
    <property type="match status" value="1"/>
</dbReference>
<evidence type="ECO:0000256" key="4">
    <source>
        <dbReference type="ARBA" id="ARBA00023163"/>
    </source>
</evidence>
<evidence type="ECO:0000256" key="2">
    <source>
        <dbReference type="ARBA" id="ARBA00023015"/>
    </source>
</evidence>
<keyword evidence="8" id="KW-1185">Reference proteome</keyword>
<reference evidence="7 8" key="1">
    <citation type="submission" date="2018-11" db="EMBL/GenBank/DDBJ databases">
        <title>Genome sequencing of Paenibacillus sp. KCOM 3021 (= ChDC PVNT-B20).</title>
        <authorList>
            <person name="Kook J.-K."/>
            <person name="Park S.-N."/>
            <person name="Lim Y.K."/>
        </authorList>
    </citation>
    <scope>NUCLEOTIDE SEQUENCE [LARGE SCALE GENOMIC DNA]</scope>
    <source>
        <strain evidence="7 8">KCOM 3021</strain>
    </source>
</reference>
<feature type="domain" description="RNA polymerase sigma factor 70 region 4 type 2" evidence="6">
    <location>
        <begin position="126"/>
        <end position="175"/>
    </location>
</feature>
<dbReference type="Gene3D" id="1.10.10.10">
    <property type="entry name" value="Winged helix-like DNA-binding domain superfamily/Winged helix DNA-binding domain"/>
    <property type="match status" value="1"/>
</dbReference>
<dbReference type="GO" id="GO:0016987">
    <property type="term" value="F:sigma factor activity"/>
    <property type="evidence" value="ECO:0007669"/>
    <property type="project" value="UniProtKB-KW"/>
</dbReference>
<dbReference type="PANTHER" id="PTHR43133">
    <property type="entry name" value="RNA POLYMERASE ECF-TYPE SIGMA FACTO"/>
    <property type="match status" value="1"/>
</dbReference>
<feature type="domain" description="RNA polymerase sigma-70 region 2" evidence="5">
    <location>
        <begin position="19"/>
        <end position="85"/>
    </location>
</feature>
<dbReference type="GO" id="GO:0006352">
    <property type="term" value="P:DNA-templated transcription initiation"/>
    <property type="evidence" value="ECO:0007669"/>
    <property type="project" value="InterPro"/>
</dbReference>
<dbReference type="Pfam" id="PF04542">
    <property type="entry name" value="Sigma70_r2"/>
    <property type="match status" value="1"/>
</dbReference>
<dbReference type="InterPro" id="IPR013249">
    <property type="entry name" value="RNA_pol_sigma70_r4_t2"/>
</dbReference>
<keyword evidence="3" id="KW-0731">Sigma factor</keyword>
<evidence type="ECO:0000313" key="7">
    <source>
        <dbReference type="EMBL" id="RRJ54849.1"/>
    </source>
</evidence>
<keyword evidence="4" id="KW-0804">Transcription</keyword>
<dbReference type="Gene3D" id="1.10.1740.10">
    <property type="match status" value="1"/>
</dbReference>
<evidence type="ECO:0000256" key="1">
    <source>
        <dbReference type="ARBA" id="ARBA00010641"/>
    </source>
</evidence>
<dbReference type="Pfam" id="PF08281">
    <property type="entry name" value="Sigma70_r4_2"/>
    <property type="match status" value="1"/>
</dbReference>
<dbReference type="InterPro" id="IPR013324">
    <property type="entry name" value="RNA_pol_sigma_r3/r4-like"/>
</dbReference>
<dbReference type="InterPro" id="IPR014284">
    <property type="entry name" value="RNA_pol_sigma-70_dom"/>
</dbReference>
<name>A0A3P3TBE6_9BACL</name>
<dbReference type="GO" id="GO:0003677">
    <property type="term" value="F:DNA binding"/>
    <property type="evidence" value="ECO:0007669"/>
    <property type="project" value="InterPro"/>
</dbReference>
<dbReference type="PANTHER" id="PTHR43133:SF60">
    <property type="entry name" value="RNA POLYMERASE SIGMA FACTOR SIGV"/>
    <property type="match status" value="1"/>
</dbReference>
<proteinExistence type="inferred from homology"/>
<dbReference type="SUPFAM" id="SSF88946">
    <property type="entry name" value="Sigma2 domain of RNA polymerase sigma factors"/>
    <property type="match status" value="1"/>
</dbReference>
<dbReference type="RefSeq" id="WP_128635933.1">
    <property type="nucleotide sequence ID" value="NZ_RRCN01000002.1"/>
</dbReference>
<comment type="caution">
    <text evidence="7">The sequence shown here is derived from an EMBL/GenBank/DDBJ whole genome shotgun (WGS) entry which is preliminary data.</text>
</comment>
<dbReference type="InterPro" id="IPR013325">
    <property type="entry name" value="RNA_pol_sigma_r2"/>
</dbReference>
<sequence length="184" mass="21801">MSDSVVHENTNSDSQFAALFGDYKDKIYRLAGKFFKNRADREDIVQETFLRVYTNLHRFDNSKNAKAWIYRIGTNICIDTLRRRTVQQHISLTQLVESETYAVMDTLQSKDDIPEDAALKNELIIKIERLLNELPSKWKPFIYQHYILEMTYEEMSIANNIPVSTIKSRMYRARTYLQRCMQLE</sequence>
<gene>
    <name evidence="7" type="ORF">EHV15_35335</name>
</gene>
<dbReference type="SUPFAM" id="SSF88659">
    <property type="entry name" value="Sigma3 and sigma4 domains of RNA polymerase sigma factors"/>
    <property type="match status" value="1"/>
</dbReference>
<protein>
    <submittedName>
        <fullName evidence="7">Sigma-70 family RNA polymerase sigma factor</fullName>
    </submittedName>
</protein>
<accession>A0A3P3TBE6</accession>
<dbReference type="InterPro" id="IPR036388">
    <property type="entry name" value="WH-like_DNA-bd_sf"/>
</dbReference>
<dbReference type="Proteomes" id="UP000267017">
    <property type="component" value="Unassembled WGS sequence"/>
</dbReference>
<dbReference type="OrthoDB" id="9784984at2"/>
<dbReference type="InterPro" id="IPR007627">
    <property type="entry name" value="RNA_pol_sigma70_r2"/>
</dbReference>
<comment type="similarity">
    <text evidence="1">Belongs to the sigma-70 factor family. ECF subfamily.</text>
</comment>
<evidence type="ECO:0000259" key="6">
    <source>
        <dbReference type="Pfam" id="PF08281"/>
    </source>
</evidence>
<dbReference type="InterPro" id="IPR039425">
    <property type="entry name" value="RNA_pol_sigma-70-like"/>
</dbReference>
<evidence type="ECO:0000313" key="8">
    <source>
        <dbReference type="Proteomes" id="UP000267017"/>
    </source>
</evidence>
<organism evidence="7 8">
    <name type="scientific">Paenibacillus oralis</name>
    <dbReference type="NCBI Taxonomy" id="2490856"/>
    <lineage>
        <taxon>Bacteria</taxon>
        <taxon>Bacillati</taxon>
        <taxon>Bacillota</taxon>
        <taxon>Bacilli</taxon>
        <taxon>Bacillales</taxon>
        <taxon>Paenibacillaceae</taxon>
        <taxon>Paenibacillus</taxon>
    </lineage>
</organism>
<evidence type="ECO:0000259" key="5">
    <source>
        <dbReference type="Pfam" id="PF04542"/>
    </source>
</evidence>
<dbReference type="AlphaFoldDB" id="A0A3P3TBE6"/>
<evidence type="ECO:0000256" key="3">
    <source>
        <dbReference type="ARBA" id="ARBA00023082"/>
    </source>
</evidence>